<dbReference type="UniPathway" id="UPA00135">
    <property type="reaction ID" value="UER00197"/>
</dbReference>
<feature type="modified residue" description="N6-(pyridoxal phosphate)lysine" evidence="10">
    <location>
        <position position="195"/>
    </location>
</feature>
<dbReference type="InterPro" id="IPR000192">
    <property type="entry name" value="Aminotrans_V_dom"/>
</dbReference>
<dbReference type="FunFam" id="3.90.1150.10:FF:000006">
    <property type="entry name" value="Phosphoserine aminotransferase"/>
    <property type="match status" value="1"/>
</dbReference>
<comment type="function">
    <text evidence="10">Catalyzes the reversible conversion of 3-phosphohydroxypyruvate to phosphoserine and of 3-hydroxy-2-oxo-4-phosphonooxybutanoate to phosphohydroxythreonine.</text>
</comment>
<dbReference type="HAMAP" id="MF_00160">
    <property type="entry name" value="SerC_aminotrans_5"/>
    <property type="match status" value="1"/>
</dbReference>
<dbReference type="InterPro" id="IPR015424">
    <property type="entry name" value="PyrdxlP-dep_Trfase"/>
</dbReference>
<comment type="caution">
    <text evidence="10">Lacks conserved residue(s) required for the propagation of feature annotation.</text>
</comment>
<evidence type="ECO:0000256" key="3">
    <source>
        <dbReference type="ARBA" id="ARBA00022576"/>
    </source>
</evidence>
<dbReference type="NCBIfam" id="NF003764">
    <property type="entry name" value="PRK05355.1"/>
    <property type="match status" value="1"/>
</dbReference>
<feature type="binding site" evidence="10">
    <location>
        <begin position="76"/>
        <end position="77"/>
    </location>
    <ligand>
        <name>pyridoxal 5'-phosphate</name>
        <dbReference type="ChEBI" id="CHEBI:597326"/>
    </ligand>
</feature>
<feature type="binding site" evidence="10">
    <location>
        <position position="102"/>
    </location>
    <ligand>
        <name>pyridoxal 5'-phosphate</name>
        <dbReference type="ChEBI" id="CHEBI:597326"/>
    </ligand>
</feature>
<comment type="cofactor">
    <cofactor evidence="10">
        <name>pyridoxal 5'-phosphate</name>
        <dbReference type="ChEBI" id="CHEBI:597326"/>
    </cofactor>
    <text evidence="10">Binds 1 pyridoxal phosphate per subunit.</text>
</comment>
<comment type="pathway">
    <text evidence="10">Cofactor biosynthesis; pyridoxine 5'-phosphate biosynthesis; pyridoxine 5'-phosphate from D-erythrose 4-phosphate: step 3/5.</text>
</comment>
<keyword evidence="4 10" id="KW-0028">Amino-acid biosynthesis</keyword>
<dbReference type="InterPro" id="IPR015421">
    <property type="entry name" value="PyrdxlP-dep_Trfase_major"/>
</dbReference>
<comment type="subunit">
    <text evidence="10">Homodimer.</text>
</comment>
<dbReference type="GO" id="GO:0006564">
    <property type="term" value="P:L-serine biosynthetic process"/>
    <property type="evidence" value="ECO:0007669"/>
    <property type="project" value="UniProtKB-UniRule"/>
</dbReference>
<evidence type="ECO:0000256" key="2">
    <source>
        <dbReference type="ARBA" id="ARBA00006904"/>
    </source>
</evidence>
<keyword evidence="10" id="KW-0664">Pyridoxine biosynthesis</keyword>
<comment type="caution">
    <text evidence="12">The sequence shown here is derived from an EMBL/GenBank/DDBJ whole genome shotgun (WGS) entry which is preliminary data.</text>
</comment>
<keyword evidence="10" id="KW-0963">Cytoplasm</keyword>
<reference evidence="12 13" key="1">
    <citation type="journal article" date="2016" name="Nat. Commun.">
        <title>Thousands of microbial genomes shed light on interconnected biogeochemical processes in an aquifer system.</title>
        <authorList>
            <person name="Anantharaman K."/>
            <person name="Brown C.T."/>
            <person name="Hug L.A."/>
            <person name="Sharon I."/>
            <person name="Castelle C.J."/>
            <person name="Probst A.J."/>
            <person name="Thomas B.C."/>
            <person name="Singh A."/>
            <person name="Wilkins M.J."/>
            <person name="Karaoz U."/>
            <person name="Brodie E.L."/>
            <person name="Williams K.H."/>
            <person name="Hubbard S.S."/>
            <person name="Banfield J.F."/>
        </authorList>
    </citation>
    <scope>NUCLEOTIDE SEQUENCE [LARGE SCALE GENOMIC DNA]</scope>
</reference>
<dbReference type="Pfam" id="PF00266">
    <property type="entry name" value="Aminotran_5"/>
    <property type="match status" value="1"/>
</dbReference>
<evidence type="ECO:0000313" key="13">
    <source>
        <dbReference type="Proteomes" id="UP000179243"/>
    </source>
</evidence>
<keyword evidence="3 10" id="KW-0032">Aminotransferase</keyword>
<feature type="domain" description="Aminotransferase class V" evidence="11">
    <location>
        <begin position="4"/>
        <end position="349"/>
    </location>
</feature>
<dbReference type="EC" id="2.6.1.52" evidence="10"/>
<dbReference type="Proteomes" id="UP000179243">
    <property type="component" value="Unassembled WGS sequence"/>
</dbReference>
<dbReference type="UniPathway" id="UPA00244">
    <property type="reaction ID" value="UER00311"/>
</dbReference>
<feature type="binding site" evidence="10">
    <location>
        <position position="171"/>
    </location>
    <ligand>
        <name>pyridoxal 5'-phosphate</name>
        <dbReference type="ChEBI" id="CHEBI:597326"/>
    </ligand>
</feature>
<dbReference type="PIRSF" id="PIRSF000525">
    <property type="entry name" value="SerC"/>
    <property type="match status" value="1"/>
</dbReference>
<comment type="catalytic activity">
    <reaction evidence="8 10">
        <text>4-(phosphooxy)-L-threonine + 2-oxoglutarate = (R)-3-hydroxy-2-oxo-4-phosphooxybutanoate + L-glutamate</text>
        <dbReference type="Rhea" id="RHEA:16573"/>
        <dbReference type="ChEBI" id="CHEBI:16810"/>
        <dbReference type="ChEBI" id="CHEBI:29985"/>
        <dbReference type="ChEBI" id="CHEBI:58452"/>
        <dbReference type="ChEBI" id="CHEBI:58538"/>
        <dbReference type="EC" id="2.6.1.52"/>
    </reaction>
</comment>
<evidence type="ECO:0000256" key="6">
    <source>
        <dbReference type="ARBA" id="ARBA00022898"/>
    </source>
</evidence>
<dbReference type="PANTHER" id="PTHR43247">
    <property type="entry name" value="PHOSPHOSERINE AMINOTRANSFERASE"/>
    <property type="match status" value="1"/>
</dbReference>
<dbReference type="InterPro" id="IPR022278">
    <property type="entry name" value="Pser_aminoTfrase"/>
</dbReference>
<evidence type="ECO:0000313" key="12">
    <source>
        <dbReference type="EMBL" id="OGJ99834.1"/>
    </source>
</evidence>
<keyword evidence="7 10" id="KW-0718">Serine biosynthesis</keyword>
<dbReference type="GO" id="GO:0030170">
    <property type="term" value="F:pyridoxal phosphate binding"/>
    <property type="evidence" value="ECO:0007669"/>
    <property type="project" value="UniProtKB-UniRule"/>
</dbReference>
<dbReference type="PANTHER" id="PTHR43247:SF1">
    <property type="entry name" value="PHOSPHOSERINE AMINOTRANSFERASE"/>
    <property type="match status" value="1"/>
</dbReference>
<evidence type="ECO:0000259" key="11">
    <source>
        <dbReference type="Pfam" id="PF00266"/>
    </source>
</evidence>
<organism evidence="12 13">
    <name type="scientific">Candidatus Raymondbacteria bacterium RIFOXYD12_FULL_49_13</name>
    <dbReference type="NCBI Taxonomy" id="1817890"/>
    <lineage>
        <taxon>Bacteria</taxon>
        <taxon>Raymondiibacteriota</taxon>
    </lineage>
</organism>
<evidence type="ECO:0000256" key="8">
    <source>
        <dbReference type="ARBA" id="ARBA00047630"/>
    </source>
</evidence>
<evidence type="ECO:0000256" key="10">
    <source>
        <dbReference type="HAMAP-Rule" id="MF_00160"/>
    </source>
</evidence>
<keyword evidence="6 10" id="KW-0663">Pyridoxal phosphate</keyword>
<evidence type="ECO:0000256" key="1">
    <source>
        <dbReference type="ARBA" id="ARBA00005099"/>
    </source>
</evidence>
<comment type="catalytic activity">
    <reaction evidence="9 10">
        <text>O-phospho-L-serine + 2-oxoglutarate = 3-phosphooxypyruvate + L-glutamate</text>
        <dbReference type="Rhea" id="RHEA:14329"/>
        <dbReference type="ChEBI" id="CHEBI:16810"/>
        <dbReference type="ChEBI" id="CHEBI:18110"/>
        <dbReference type="ChEBI" id="CHEBI:29985"/>
        <dbReference type="ChEBI" id="CHEBI:57524"/>
        <dbReference type="EC" id="2.6.1.52"/>
    </reaction>
</comment>
<comment type="pathway">
    <text evidence="1 10">Amino-acid biosynthesis; L-serine biosynthesis; L-serine from 3-phospho-D-glycerate: step 2/3.</text>
</comment>
<evidence type="ECO:0000256" key="5">
    <source>
        <dbReference type="ARBA" id="ARBA00022679"/>
    </source>
</evidence>
<proteinExistence type="inferred from homology"/>
<protein>
    <recommendedName>
        <fullName evidence="10">Phosphoserine aminotransferase</fullName>
        <ecNumber evidence="10">2.6.1.52</ecNumber>
    </recommendedName>
    <alternativeName>
        <fullName evidence="10">Phosphohydroxythreonine aminotransferase</fullName>
        <shortName evidence="10">PSAT</shortName>
    </alternativeName>
</protein>
<feature type="binding site" evidence="10">
    <location>
        <position position="150"/>
    </location>
    <ligand>
        <name>pyridoxal 5'-phosphate</name>
        <dbReference type="ChEBI" id="CHEBI:597326"/>
    </ligand>
</feature>
<evidence type="ECO:0000256" key="9">
    <source>
        <dbReference type="ARBA" id="ARBA00049007"/>
    </source>
</evidence>
<dbReference type="Gene3D" id="3.40.640.10">
    <property type="entry name" value="Type I PLP-dependent aspartate aminotransferase-like (Major domain)"/>
    <property type="match status" value="1"/>
</dbReference>
<comment type="subcellular location">
    <subcellularLocation>
        <location evidence="10">Cytoplasm</location>
    </subcellularLocation>
</comment>
<evidence type="ECO:0000256" key="4">
    <source>
        <dbReference type="ARBA" id="ARBA00022605"/>
    </source>
</evidence>
<accession>A0A1F7EZM2</accession>
<dbReference type="NCBIfam" id="TIGR01364">
    <property type="entry name" value="serC_1"/>
    <property type="match status" value="1"/>
</dbReference>
<keyword evidence="5 10" id="KW-0808">Transferase</keyword>
<gene>
    <name evidence="10" type="primary">serC</name>
    <name evidence="12" type="ORF">A2519_17325</name>
</gene>
<name>A0A1F7EZM2_UNCRA</name>
<dbReference type="FunFam" id="3.40.640.10:FF:000010">
    <property type="entry name" value="Phosphoserine aminotransferase"/>
    <property type="match status" value="1"/>
</dbReference>
<dbReference type="GO" id="GO:0005737">
    <property type="term" value="C:cytoplasm"/>
    <property type="evidence" value="ECO:0007669"/>
    <property type="project" value="UniProtKB-SubCell"/>
</dbReference>
<dbReference type="EMBL" id="MFYX01000158">
    <property type="protein sequence ID" value="OGJ99834.1"/>
    <property type="molecule type" value="Genomic_DNA"/>
</dbReference>
<comment type="similarity">
    <text evidence="2 10">Belongs to the class-V pyridoxal-phosphate-dependent aminotransferase family. SerC subfamily.</text>
</comment>
<sequence length="361" mass="39285">MSRVFNFNAGPSVLPVEALETVSKGIIDFNNSGMSILEMSHRTADFDAVIKSAESNLRTLLGIPEDYAVLFLGGGASLQFTMVAMNLLPEGATADYTDTGSWASKAAKEAKLFGKVNYASSSKDKNYTFIPKTLNLTKGAAYLHITSNNTIYGTQYRTFPKPETGVPLVADMSSDILSRPITVSDFGLIYAGAQKNMGPAGVVTVIVRKDLLGKSGRTIPSMLDYKVHAENVSLYNTPPVFAIYVVSEVLKWLKAKGGIAGMEKINERKAKKLYAAIDSSTLFTGTCAKEDRSYMNVVFVLKNKNEDLEKKFLAGAKERKLVGLKGHRSIGGFRASIYNAFPEEGIDALVKYMEEFAKANS</sequence>
<feature type="binding site" evidence="10">
    <location>
        <position position="42"/>
    </location>
    <ligand>
        <name>L-glutamate</name>
        <dbReference type="ChEBI" id="CHEBI:29985"/>
    </ligand>
</feature>
<feature type="binding site" evidence="10">
    <location>
        <begin position="236"/>
        <end position="237"/>
    </location>
    <ligand>
        <name>pyridoxal 5'-phosphate</name>
        <dbReference type="ChEBI" id="CHEBI:597326"/>
    </ligand>
</feature>
<evidence type="ECO:0000256" key="7">
    <source>
        <dbReference type="ARBA" id="ARBA00023299"/>
    </source>
</evidence>
<dbReference type="GO" id="GO:0004648">
    <property type="term" value="F:O-phospho-L-serine:2-oxoglutarate aminotransferase activity"/>
    <property type="evidence" value="ECO:0007669"/>
    <property type="project" value="UniProtKB-UniRule"/>
</dbReference>
<dbReference type="Gene3D" id="3.90.1150.10">
    <property type="entry name" value="Aspartate Aminotransferase, domain 1"/>
    <property type="match status" value="1"/>
</dbReference>
<dbReference type="GO" id="GO:0008615">
    <property type="term" value="P:pyridoxine biosynthetic process"/>
    <property type="evidence" value="ECO:0007669"/>
    <property type="project" value="UniProtKB-UniRule"/>
</dbReference>
<dbReference type="InterPro" id="IPR015422">
    <property type="entry name" value="PyrdxlP-dep_Trfase_small"/>
</dbReference>
<dbReference type="SUPFAM" id="SSF53383">
    <property type="entry name" value="PLP-dependent transferases"/>
    <property type="match status" value="1"/>
</dbReference>
<dbReference type="AlphaFoldDB" id="A0A1F7EZM2"/>
<feature type="binding site" evidence="10">
    <location>
        <position position="194"/>
    </location>
    <ligand>
        <name>pyridoxal 5'-phosphate</name>
        <dbReference type="ChEBI" id="CHEBI:597326"/>
    </ligand>
</feature>